<feature type="transmembrane region" description="Helical" evidence="1">
    <location>
        <begin position="94"/>
        <end position="115"/>
    </location>
</feature>
<dbReference type="Proteomes" id="UP000256877">
    <property type="component" value="Unassembled WGS sequence"/>
</dbReference>
<evidence type="ECO:0000313" key="4">
    <source>
        <dbReference type="Proteomes" id="UP000256877"/>
    </source>
</evidence>
<proteinExistence type="predicted"/>
<evidence type="ECO:0000256" key="1">
    <source>
        <dbReference type="SAM" id="Phobius"/>
    </source>
</evidence>
<dbReference type="OrthoDB" id="29039at2157"/>
<dbReference type="AlphaFoldDB" id="A0A371R6R8"/>
<feature type="transmembrane region" description="Helical" evidence="1">
    <location>
        <begin position="177"/>
        <end position="195"/>
    </location>
</feature>
<feature type="transmembrane region" description="Helical" evidence="1">
    <location>
        <begin position="51"/>
        <end position="74"/>
    </location>
</feature>
<feature type="transmembrane region" description="Helical" evidence="1">
    <location>
        <begin position="27"/>
        <end position="44"/>
    </location>
</feature>
<dbReference type="EMBL" id="NMUE01000020">
    <property type="protein sequence ID" value="RFA95669.1"/>
    <property type="molecule type" value="Genomic_DNA"/>
</dbReference>
<comment type="caution">
    <text evidence="3">The sequence shown here is derived from an EMBL/GenBank/DDBJ whole genome shotgun (WGS) entry which is preliminary data.</text>
</comment>
<organism evidence="3 4">
    <name type="scientific">Pyrobaculum aerophilum</name>
    <dbReference type="NCBI Taxonomy" id="13773"/>
    <lineage>
        <taxon>Archaea</taxon>
        <taxon>Thermoproteota</taxon>
        <taxon>Thermoprotei</taxon>
        <taxon>Thermoproteales</taxon>
        <taxon>Thermoproteaceae</taxon>
        <taxon>Pyrobaculum</taxon>
    </lineage>
</organism>
<evidence type="ECO:0000313" key="5">
    <source>
        <dbReference type="Proteomes" id="UP000257123"/>
    </source>
</evidence>
<protein>
    <submittedName>
        <fullName evidence="3">Prepilin peptidase</fullName>
    </submittedName>
</protein>
<keyword evidence="1" id="KW-0812">Transmembrane</keyword>
<dbReference type="Proteomes" id="UP000257123">
    <property type="component" value="Unassembled WGS sequence"/>
</dbReference>
<dbReference type="EMBL" id="NMUF01000002">
    <property type="protein sequence ID" value="RFB00216.1"/>
    <property type="molecule type" value="Genomic_DNA"/>
</dbReference>
<gene>
    <name evidence="2" type="ORF">CGL51_07190</name>
    <name evidence="3" type="ORF">CGL52_01100</name>
</gene>
<name>A0A371R6R8_9CREN</name>
<sequence length="203" mass="22421">MLQEAAVIALGVVLAAASWQDVKTREIDAWIFAIGALPAAALIYMNFPSPFYLFSLAVSLVLASVMRFLGSGYADSIAMALIGSAPPVPPFPTAFIVILAGSVLLPVHMVHIYLVNRGKPCEMTSLEKLTHICISKEEFHKNPTKYIVGEVRDVEKYDPRRLEVKEQWIKAKYGLPYLLYLTVGYWIYVILYLSGKSPVAGIA</sequence>
<dbReference type="RefSeq" id="WP_116421233.1">
    <property type="nucleotide sequence ID" value="NZ_NMUE01000020.1"/>
</dbReference>
<keyword evidence="1" id="KW-0472">Membrane</keyword>
<dbReference type="Gene3D" id="1.20.120.1220">
    <property type="match status" value="1"/>
</dbReference>
<evidence type="ECO:0000313" key="2">
    <source>
        <dbReference type="EMBL" id="RFA95669.1"/>
    </source>
</evidence>
<keyword evidence="1" id="KW-1133">Transmembrane helix</keyword>
<reference evidence="4 5" key="1">
    <citation type="submission" date="2017-07" db="EMBL/GenBank/DDBJ databases">
        <title>Draft genome sequence of aerobic hyperthermophilic archaea, Pyrobaculum aerophilum YKB31 and YKB32.</title>
        <authorList>
            <person name="Mochizuki T."/>
            <person name="Berliner A.J."/>
            <person name="Yoshida-Takashima Y."/>
            <person name="Takaki Y."/>
            <person name="Nunoura T."/>
            <person name="Takai K."/>
        </authorList>
    </citation>
    <scope>NUCLEOTIDE SEQUENCE [LARGE SCALE GENOMIC DNA]</scope>
    <source>
        <strain evidence="2 5">YKB31</strain>
        <strain evidence="3 4">YKB32</strain>
    </source>
</reference>
<evidence type="ECO:0000313" key="3">
    <source>
        <dbReference type="EMBL" id="RFB00216.1"/>
    </source>
</evidence>
<accession>A0A371R6R8</accession>